<name>A2FIY4_TRIV3</name>
<dbReference type="EMBL" id="DS113822">
    <property type="protein sequence ID" value="EAX95133.1"/>
    <property type="molecule type" value="Genomic_DNA"/>
</dbReference>
<evidence type="ECO:0000313" key="2">
    <source>
        <dbReference type="Proteomes" id="UP000001542"/>
    </source>
</evidence>
<dbReference type="OrthoDB" id="10587119at2759"/>
<evidence type="ECO:0000313" key="1">
    <source>
        <dbReference type="EMBL" id="EAX95133.1"/>
    </source>
</evidence>
<dbReference type="InParanoid" id="A2FIY4"/>
<accession>A2FIY4</accession>
<reference evidence="1" key="2">
    <citation type="journal article" date="2007" name="Science">
        <title>Draft genome sequence of the sexually transmitted pathogen Trichomonas vaginalis.</title>
        <authorList>
            <person name="Carlton J.M."/>
            <person name="Hirt R.P."/>
            <person name="Silva J.C."/>
            <person name="Delcher A.L."/>
            <person name="Schatz M."/>
            <person name="Zhao Q."/>
            <person name="Wortman J.R."/>
            <person name="Bidwell S.L."/>
            <person name="Alsmark U.C.M."/>
            <person name="Besteiro S."/>
            <person name="Sicheritz-Ponten T."/>
            <person name="Noel C.J."/>
            <person name="Dacks J.B."/>
            <person name="Foster P.G."/>
            <person name="Simillion C."/>
            <person name="Van de Peer Y."/>
            <person name="Miranda-Saavedra D."/>
            <person name="Barton G.J."/>
            <person name="Westrop G.D."/>
            <person name="Mueller S."/>
            <person name="Dessi D."/>
            <person name="Fiori P.L."/>
            <person name="Ren Q."/>
            <person name="Paulsen I."/>
            <person name="Zhang H."/>
            <person name="Bastida-Corcuera F.D."/>
            <person name="Simoes-Barbosa A."/>
            <person name="Brown M.T."/>
            <person name="Hayes R.D."/>
            <person name="Mukherjee M."/>
            <person name="Okumura C.Y."/>
            <person name="Schneider R."/>
            <person name="Smith A.J."/>
            <person name="Vanacova S."/>
            <person name="Villalvazo M."/>
            <person name="Haas B.J."/>
            <person name="Pertea M."/>
            <person name="Feldblyum T.V."/>
            <person name="Utterback T.R."/>
            <person name="Shu C.L."/>
            <person name="Osoegawa K."/>
            <person name="de Jong P.J."/>
            <person name="Hrdy I."/>
            <person name="Horvathova L."/>
            <person name="Zubacova Z."/>
            <person name="Dolezal P."/>
            <person name="Malik S.B."/>
            <person name="Logsdon J.M. Jr."/>
            <person name="Henze K."/>
            <person name="Gupta A."/>
            <person name="Wang C.C."/>
            <person name="Dunne R.L."/>
            <person name="Upcroft J.A."/>
            <person name="Upcroft P."/>
            <person name="White O."/>
            <person name="Salzberg S.L."/>
            <person name="Tang P."/>
            <person name="Chiu C.-H."/>
            <person name="Lee Y.-S."/>
            <person name="Embley T.M."/>
            <person name="Coombs G.H."/>
            <person name="Mottram J.C."/>
            <person name="Tachezy J."/>
            <person name="Fraser-Liggett C.M."/>
            <person name="Johnson P.J."/>
        </authorList>
    </citation>
    <scope>NUCLEOTIDE SEQUENCE [LARGE SCALE GENOMIC DNA]</scope>
    <source>
        <strain evidence="1">G3</strain>
    </source>
</reference>
<organism evidence="1 2">
    <name type="scientific">Trichomonas vaginalis (strain ATCC PRA-98 / G3)</name>
    <dbReference type="NCBI Taxonomy" id="412133"/>
    <lineage>
        <taxon>Eukaryota</taxon>
        <taxon>Metamonada</taxon>
        <taxon>Parabasalia</taxon>
        <taxon>Trichomonadida</taxon>
        <taxon>Trichomonadidae</taxon>
        <taxon>Trichomonas</taxon>
    </lineage>
</organism>
<protein>
    <submittedName>
        <fullName evidence="1">Uncharacterized protein</fullName>
    </submittedName>
</protein>
<keyword evidence="2" id="KW-1185">Reference proteome</keyword>
<sequence>MEPSLFREIILTRKTKNYKRYTAQSQRDYECIKKRMMVNGVKTDYVSAYMEKQIGEHVTLVNLLSIAEVISNQLNLKIDRLAKRNRSALLCWYAENWDKISPLLLVMNNKLRSFIRSPKKCDSKEYTFSNSSSDEYFDPSDINTLLNAH</sequence>
<dbReference type="Proteomes" id="UP000001542">
    <property type="component" value="Unassembled WGS sequence"/>
</dbReference>
<reference evidence="1" key="1">
    <citation type="submission" date="2006-10" db="EMBL/GenBank/DDBJ databases">
        <authorList>
            <person name="Amadeo P."/>
            <person name="Zhao Q."/>
            <person name="Wortman J."/>
            <person name="Fraser-Liggett C."/>
            <person name="Carlton J."/>
        </authorList>
    </citation>
    <scope>NUCLEOTIDE SEQUENCE</scope>
    <source>
        <strain evidence="1">G3</strain>
    </source>
</reference>
<dbReference type="KEGG" id="tva:4752872"/>
<proteinExistence type="predicted"/>
<gene>
    <name evidence="1" type="ORF">TVAG_385210</name>
</gene>
<dbReference type="VEuPathDB" id="TrichDB:TVAG_385210"/>
<dbReference type="VEuPathDB" id="TrichDB:TVAGG3_0794590"/>
<dbReference type="AlphaFoldDB" id="A2FIY4"/>
<dbReference type="RefSeq" id="XP_001308063.1">
    <property type="nucleotide sequence ID" value="XM_001308062.1"/>
</dbReference>
<dbReference type="SMR" id="A2FIY4"/>